<evidence type="ECO:0000256" key="1">
    <source>
        <dbReference type="ARBA" id="ARBA00001946"/>
    </source>
</evidence>
<protein>
    <recommendedName>
        <fullName evidence="2">diguanylate cyclase</fullName>
        <ecNumber evidence="2">2.7.7.65</ecNumber>
    </recommendedName>
</protein>
<feature type="domain" description="Response regulatory" evidence="7">
    <location>
        <begin position="128"/>
        <end position="243"/>
    </location>
</feature>
<comment type="caution">
    <text evidence="10">The sequence shown here is derived from an EMBL/GenBank/DDBJ whole genome shotgun (WGS) entry which is preliminary data.</text>
</comment>
<sequence length="545" mass="61547">MKDDVQHKLNALFETYRQSLPGKVQKLREEWTTLLQNWDKSRLIDFHRNVHSLCGSAGTYGYTELGKAARALEVYLKSLLDHHDPLSIDQQSQIEQLLKYLELILTDSIAEHPSPSPVSVATKPQELLVYLLSSSDTLTDELKKNLEESDLKLFKMTQASALKEMLEKKSPAAILIDLDSLNEKEAALLTHCLSQFKQSIPLFCLASNGDILTRLKAIRLGSTDFYQKPLDPFLLAKKLIQMTVGRPREPYRILIIDDSISVAEYYTLILKEAGMDVRFITNPLALIETIADFQPDLLLMDIYMPECTGLELAVLLRQEPQYTGIPIVFLSSEGDRVKQLSALNLGGDDFLLKPVDPQDLIHVLTSRVKRARVLGSLMVKDSFTGLYNHTNIIQRLDNEVSRAKRNKMPLSFAMLDIDHFKLINDNFGHPVGDQVIRKIAILLQNAFRRSDIIGRYGGEEFAIVLPEVQQAHAFRICDNFRHQVSQLQFEANNQPFVVTLSVGIACCPPVKEVQPLINAADKALYIAKHNGRNQVVSFNEDINSL</sequence>
<dbReference type="InterPro" id="IPR000160">
    <property type="entry name" value="GGDEF_dom"/>
</dbReference>
<evidence type="ECO:0000313" key="10">
    <source>
        <dbReference type="EMBL" id="KTC99185.1"/>
    </source>
</evidence>
<keyword evidence="3" id="KW-0902">Two-component regulatory system</keyword>
<dbReference type="GO" id="GO:0052621">
    <property type="term" value="F:diguanylate cyclase activity"/>
    <property type="evidence" value="ECO:0007669"/>
    <property type="project" value="UniProtKB-EC"/>
</dbReference>
<dbReference type="InterPro" id="IPR043128">
    <property type="entry name" value="Rev_trsase/Diguanyl_cyclase"/>
</dbReference>
<reference evidence="10 11" key="1">
    <citation type="submission" date="2015-11" db="EMBL/GenBank/DDBJ databases">
        <title>Genomic analysis of 38 Legionella species identifies large and diverse effector repertoires.</title>
        <authorList>
            <person name="Burstein D."/>
            <person name="Amaro F."/>
            <person name="Zusman T."/>
            <person name="Lifshitz Z."/>
            <person name="Cohen O."/>
            <person name="Gilbert J.A."/>
            <person name="Pupko T."/>
            <person name="Shuman H.A."/>
            <person name="Segal G."/>
        </authorList>
    </citation>
    <scope>NUCLEOTIDE SEQUENCE [LARGE SCALE GENOMIC DNA]</scope>
    <source>
        <strain evidence="10 11">SE-32A-C8</strain>
    </source>
</reference>
<evidence type="ECO:0000259" key="9">
    <source>
        <dbReference type="PROSITE" id="PS50894"/>
    </source>
</evidence>
<dbReference type="PROSITE" id="PS50894">
    <property type="entry name" value="HPT"/>
    <property type="match status" value="1"/>
</dbReference>
<feature type="domain" description="HPt" evidence="9">
    <location>
        <begin position="5"/>
        <end position="112"/>
    </location>
</feature>
<dbReference type="Proteomes" id="UP000054773">
    <property type="component" value="Unassembled WGS sequence"/>
</dbReference>
<dbReference type="FunFam" id="3.30.70.270:FF:000001">
    <property type="entry name" value="Diguanylate cyclase domain protein"/>
    <property type="match status" value="1"/>
</dbReference>
<feature type="modified residue" description="4-aspartylphosphate" evidence="6">
    <location>
        <position position="177"/>
    </location>
</feature>
<dbReference type="AlphaFoldDB" id="A0A0W0TU17"/>
<dbReference type="Pfam" id="PF00990">
    <property type="entry name" value="GGDEF"/>
    <property type="match status" value="1"/>
</dbReference>
<dbReference type="GO" id="GO:0000160">
    <property type="term" value="P:phosphorelay signal transduction system"/>
    <property type="evidence" value="ECO:0007669"/>
    <property type="project" value="UniProtKB-KW"/>
</dbReference>
<keyword evidence="11" id="KW-1185">Reference proteome</keyword>
<dbReference type="InterPro" id="IPR008207">
    <property type="entry name" value="Sig_transdc_His_kin_Hpt_dom"/>
</dbReference>
<feature type="modified residue" description="Phosphohistidine" evidence="5">
    <location>
        <position position="51"/>
    </location>
</feature>
<dbReference type="SUPFAM" id="SSF47226">
    <property type="entry name" value="Histidine-containing phosphotransfer domain, HPT domain"/>
    <property type="match status" value="1"/>
</dbReference>
<dbReference type="EC" id="2.7.7.65" evidence="2"/>
<evidence type="ECO:0000256" key="6">
    <source>
        <dbReference type="PROSITE-ProRule" id="PRU00169"/>
    </source>
</evidence>
<dbReference type="SUPFAM" id="SSF55073">
    <property type="entry name" value="Nucleotide cyclase"/>
    <property type="match status" value="1"/>
</dbReference>
<evidence type="ECO:0000259" key="8">
    <source>
        <dbReference type="PROSITE" id="PS50887"/>
    </source>
</evidence>
<dbReference type="PANTHER" id="PTHR45138">
    <property type="entry name" value="REGULATORY COMPONENTS OF SENSORY TRANSDUCTION SYSTEM"/>
    <property type="match status" value="1"/>
</dbReference>
<dbReference type="GO" id="GO:0005886">
    <property type="term" value="C:plasma membrane"/>
    <property type="evidence" value="ECO:0007669"/>
    <property type="project" value="TreeGrafter"/>
</dbReference>
<dbReference type="SMART" id="SM00448">
    <property type="entry name" value="REC"/>
    <property type="match status" value="1"/>
</dbReference>
<organism evidence="10 11">
    <name type="scientific">Legionella erythra</name>
    <dbReference type="NCBI Taxonomy" id="448"/>
    <lineage>
        <taxon>Bacteria</taxon>
        <taxon>Pseudomonadati</taxon>
        <taxon>Pseudomonadota</taxon>
        <taxon>Gammaproteobacteria</taxon>
        <taxon>Legionellales</taxon>
        <taxon>Legionellaceae</taxon>
        <taxon>Legionella</taxon>
    </lineage>
</organism>
<dbReference type="PATRIC" id="fig|448.7.peg.602"/>
<dbReference type="GO" id="GO:0004672">
    <property type="term" value="F:protein kinase activity"/>
    <property type="evidence" value="ECO:0007669"/>
    <property type="project" value="UniProtKB-ARBA"/>
</dbReference>
<dbReference type="GO" id="GO:0043709">
    <property type="term" value="P:cell adhesion involved in single-species biofilm formation"/>
    <property type="evidence" value="ECO:0007669"/>
    <property type="project" value="TreeGrafter"/>
</dbReference>
<name>A0A0W0TU17_LEGER</name>
<feature type="modified residue" description="4-aspartylphosphate" evidence="6">
    <location>
        <position position="301"/>
    </location>
</feature>
<dbReference type="EMBL" id="LNYA01000006">
    <property type="protein sequence ID" value="KTC99185.1"/>
    <property type="molecule type" value="Genomic_DNA"/>
</dbReference>
<dbReference type="InterPro" id="IPR001789">
    <property type="entry name" value="Sig_transdc_resp-reg_receiver"/>
</dbReference>
<feature type="domain" description="Response regulatory" evidence="7">
    <location>
        <begin position="252"/>
        <end position="368"/>
    </location>
</feature>
<dbReference type="InterPro" id="IPR011006">
    <property type="entry name" value="CheY-like_superfamily"/>
</dbReference>
<dbReference type="SMART" id="SM00267">
    <property type="entry name" value="GGDEF"/>
    <property type="match status" value="1"/>
</dbReference>
<dbReference type="SUPFAM" id="SSF52172">
    <property type="entry name" value="CheY-like"/>
    <property type="match status" value="2"/>
</dbReference>
<dbReference type="CDD" id="cd00156">
    <property type="entry name" value="REC"/>
    <property type="match status" value="1"/>
</dbReference>
<dbReference type="RefSeq" id="WP_058525756.1">
    <property type="nucleotide sequence ID" value="NZ_CAAAHY010000021.1"/>
</dbReference>
<dbReference type="CDD" id="cd01949">
    <property type="entry name" value="GGDEF"/>
    <property type="match status" value="1"/>
</dbReference>
<dbReference type="Gene3D" id="1.20.120.160">
    <property type="entry name" value="HPT domain"/>
    <property type="match status" value="1"/>
</dbReference>
<keyword evidence="6" id="KW-0597">Phosphoprotein</keyword>
<dbReference type="Gene3D" id="3.40.50.2300">
    <property type="match status" value="2"/>
</dbReference>
<dbReference type="Gene3D" id="3.30.70.270">
    <property type="match status" value="1"/>
</dbReference>
<dbReference type="PROSITE" id="PS50887">
    <property type="entry name" value="GGDEF"/>
    <property type="match status" value="1"/>
</dbReference>
<feature type="domain" description="GGDEF" evidence="8">
    <location>
        <begin position="408"/>
        <end position="540"/>
    </location>
</feature>
<dbReference type="OrthoDB" id="9812260at2"/>
<dbReference type="PROSITE" id="PS50110">
    <property type="entry name" value="RESPONSE_REGULATORY"/>
    <property type="match status" value="2"/>
</dbReference>
<evidence type="ECO:0000256" key="5">
    <source>
        <dbReference type="PROSITE-ProRule" id="PRU00110"/>
    </source>
</evidence>
<dbReference type="Pfam" id="PF00072">
    <property type="entry name" value="Response_reg"/>
    <property type="match status" value="1"/>
</dbReference>
<dbReference type="InterPro" id="IPR029787">
    <property type="entry name" value="Nucleotide_cyclase"/>
</dbReference>
<dbReference type="InterPro" id="IPR036641">
    <property type="entry name" value="HPT_dom_sf"/>
</dbReference>
<dbReference type="STRING" id="448.Lery_0578"/>
<evidence type="ECO:0000313" key="11">
    <source>
        <dbReference type="Proteomes" id="UP000054773"/>
    </source>
</evidence>
<dbReference type="InterPro" id="IPR050469">
    <property type="entry name" value="Diguanylate_Cyclase"/>
</dbReference>
<evidence type="ECO:0000259" key="7">
    <source>
        <dbReference type="PROSITE" id="PS50110"/>
    </source>
</evidence>
<dbReference type="NCBIfam" id="TIGR00254">
    <property type="entry name" value="GGDEF"/>
    <property type="match status" value="1"/>
</dbReference>
<dbReference type="PANTHER" id="PTHR45138:SF9">
    <property type="entry name" value="DIGUANYLATE CYCLASE DGCM-RELATED"/>
    <property type="match status" value="1"/>
</dbReference>
<accession>A0A0W0TU17</accession>
<comment type="catalytic activity">
    <reaction evidence="4">
        <text>2 GTP = 3',3'-c-di-GMP + 2 diphosphate</text>
        <dbReference type="Rhea" id="RHEA:24898"/>
        <dbReference type="ChEBI" id="CHEBI:33019"/>
        <dbReference type="ChEBI" id="CHEBI:37565"/>
        <dbReference type="ChEBI" id="CHEBI:58805"/>
        <dbReference type="EC" id="2.7.7.65"/>
    </reaction>
</comment>
<dbReference type="Pfam" id="PF01627">
    <property type="entry name" value="Hpt"/>
    <property type="match status" value="1"/>
</dbReference>
<evidence type="ECO:0000256" key="3">
    <source>
        <dbReference type="ARBA" id="ARBA00023012"/>
    </source>
</evidence>
<gene>
    <name evidence="10" type="ORF">Lery_0578</name>
</gene>
<evidence type="ECO:0000256" key="2">
    <source>
        <dbReference type="ARBA" id="ARBA00012528"/>
    </source>
</evidence>
<evidence type="ECO:0000256" key="4">
    <source>
        <dbReference type="ARBA" id="ARBA00034247"/>
    </source>
</evidence>
<dbReference type="GO" id="GO:1902201">
    <property type="term" value="P:negative regulation of bacterial-type flagellum-dependent cell motility"/>
    <property type="evidence" value="ECO:0007669"/>
    <property type="project" value="TreeGrafter"/>
</dbReference>
<comment type="cofactor">
    <cofactor evidence="1">
        <name>Mg(2+)</name>
        <dbReference type="ChEBI" id="CHEBI:18420"/>
    </cofactor>
</comment>
<proteinExistence type="predicted"/>